<dbReference type="AlphaFoldDB" id="A0A3A6QHI5"/>
<evidence type="ECO:0000313" key="1">
    <source>
        <dbReference type="EMBL" id="RJX71985.1"/>
    </source>
</evidence>
<evidence type="ECO:0000313" key="2">
    <source>
        <dbReference type="Proteomes" id="UP000273252"/>
    </source>
</evidence>
<dbReference type="Proteomes" id="UP000273252">
    <property type="component" value="Unassembled WGS sequence"/>
</dbReference>
<gene>
    <name evidence="1" type="ORF">DZ860_09165</name>
</gene>
<protein>
    <submittedName>
        <fullName evidence="1">Uncharacterized protein</fullName>
    </submittedName>
</protein>
<comment type="caution">
    <text evidence="1">The sequence shown here is derived from an EMBL/GenBank/DDBJ whole genome shotgun (WGS) entry which is preliminary data.</text>
</comment>
<dbReference type="EMBL" id="QVMU01000006">
    <property type="protein sequence ID" value="RJX71985.1"/>
    <property type="molecule type" value="Genomic_DNA"/>
</dbReference>
<reference evidence="1 2" key="1">
    <citation type="submission" date="2018-08" db="EMBL/GenBank/DDBJ databases">
        <title>Vibrio isolated from the Eastern China Marginal Seas.</title>
        <authorList>
            <person name="Li Y."/>
        </authorList>
    </citation>
    <scope>NUCLEOTIDE SEQUENCE [LARGE SCALE GENOMIC DNA]</scope>
    <source>
        <strain evidence="1 2">BEI233</strain>
    </source>
</reference>
<proteinExistence type="predicted"/>
<keyword evidence="2" id="KW-1185">Reference proteome</keyword>
<dbReference type="OrthoDB" id="5819783at2"/>
<sequence length="70" mass="8020">MSAFNIKYINESNKTIKAETVFMKGLRGAKISSSSIAPSYTHRIELRDIVGRLLAYKENNRWINSVETWA</sequence>
<name>A0A3A6QHI5_9VIBR</name>
<accession>A0A3A6QHI5</accession>
<dbReference type="RefSeq" id="WP_120030632.1">
    <property type="nucleotide sequence ID" value="NZ_QVMU01000006.1"/>
</dbReference>
<organism evidence="1 2">
    <name type="scientific">Vibrio sinensis</name>
    <dbReference type="NCBI Taxonomy" id="2302434"/>
    <lineage>
        <taxon>Bacteria</taxon>
        <taxon>Pseudomonadati</taxon>
        <taxon>Pseudomonadota</taxon>
        <taxon>Gammaproteobacteria</taxon>
        <taxon>Vibrionales</taxon>
        <taxon>Vibrionaceae</taxon>
        <taxon>Vibrio</taxon>
    </lineage>
</organism>